<dbReference type="GO" id="GO:0005509">
    <property type="term" value="F:calcium ion binding"/>
    <property type="evidence" value="ECO:0007669"/>
    <property type="project" value="InterPro"/>
</dbReference>
<dbReference type="InterPro" id="IPR039647">
    <property type="entry name" value="EF_hand_pair_protein_CML-like"/>
</dbReference>
<evidence type="ECO:0000256" key="2">
    <source>
        <dbReference type="ARBA" id="ARBA00022737"/>
    </source>
</evidence>
<comment type="caution">
    <text evidence="6">The sequence shown here is derived from an EMBL/GenBank/DDBJ whole genome shotgun (WGS) entry which is preliminary data.</text>
</comment>
<proteinExistence type="predicted"/>
<name>A0A7J6G4F8_CANSA</name>
<comment type="function">
    <text evidence="4">Potential calcium sensor that binds calcium in vitro.</text>
</comment>
<dbReference type="SUPFAM" id="SSF47473">
    <property type="entry name" value="EF-hand"/>
    <property type="match status" value="2"/>
</dbReference>
<dbReference type="FunFam" id="1.10.238.10:FF:000237">
    <property type="entry name" value="Calcium-binding protein CML38"/>
    <property type="match status" value="1"/>
</dbReference>
<evidence type="ECO:0000313" key="6">
    <source>
        <dbReference type="EMBL" id="KAF4377875.1"/>
    </source>
</evidence>
<dbReference type="AlphaFoldDB" id="A0A7J6G4F8"/>
<accession>A0A7J6G4F8</accession>
<evidence type="ECO:0000256" key="4">
    <source>
        <dbReference type="ARBA" id="ARBA00057710"/>
    </source>
</evidence>
<protein>
    <recommendedName>
        <fullName evidence="5">EF-hand domain-containing protein</fullName>
    </recommendedName>
</protein>
<keyword evidence="3" id="KW-0106">Calcium</keyword>
<feature type="domain" description="EF-hand" evidence="5">
    <location>
        <begin position="174"/>
        <end position="209"/>
    </location>
</feature>
<dbReference type="FunFam" id="1.10.238.10:FF:000178">
    <property type="entry name" value="Calmodulin-2 A"/>
    <property type="match status" value="1"/>
</dbReference>
<reference evidence="6 7" key="1">
    <citation type="journal article" date="2020" name="bioRxiv">
        <title>Sequence and annotation of 42 cannabis genomes reveals extensive copy number variation in cannabinoid synthesis and pathogen resistance genes.</title>
        <authorList>
            <person name="Mckernan K.J."/>
            <person name="Helbert Y."/>
            <person name="Kane L.T."/>
            <person name="Ebling H."/>
            <person name="Zhang L."/>
            <person name="Liu B."/>
            <person name="Eaton Z."/>
            <person name="Mclaughlin S."/>
            <person name="Kingan S."/>
            <person name="Baybayan P."/>
            <person name="Concepcion G."/>
            <person name="Jordan M."/>
            <person name="Riva A."/>
            <person name="Barbazuk W."/>
            <person name="Harkins T."/>
        </authorList>
    </citation>
    <scope>NUCLEOTIDE SEQUENCE [LARGE SCALE GENOMIC DNA]</scope>
    <source>
        <strain evidence="7">cv. Jamaican Lion 4</strain>
        <tissue evidence="6">Leaf</tissue>
    </source>
</reference>
<feature type="domain" description="EF-hand" evidence="5">
    <location>
        <begin position="215"/>
        <end position="250"/>
    </location>
</feature>
<dbReference type="InterPro" id="IPR002048">
    <property type="entry name" value="EF_hand_dom"/>
</dbReference>
<organism evidence="6 7">
    <name type="scientific">Cannabis sativa</name>
    <name type="common">Hemp</name>
    <name type="synonym">Marijuana</name>
    <dbReference type="NCBI Taxonomy" id="3483"/>
    <lineage>
        <taxon>Eukaryota</taxon>
        <taxon>Viridiplantae</taxon>
        <taxon>Streptophyta</taxon>
        <taxon>Embryophyta</taxon>
        <taxon>Tracheophyta</taxon>
        <taxon>Spermatophyta</taxon>
        <taxon>Magnoliopsida</taxon>
        <taxon>eudicotyledons</taxon>
        <taxon>Gunneridae</taxon>
        <taxon>Pentapetalae</taxon>
        <taxon>rosids</taxon>
        <taxon>fabids</taxon>
        <taxon>Rosales</taxon>
        <taxon>Cannabaceae</taxon>
        <taxon>Cannabis</taxon>
    </lineage>
</organism>
<dbReference type="CDD" id="cd00051">
    <property type="entry name" value="EFh"/>
    <property type="match status" value="1"/>
</dbReference>
<feature type="domain" description="EF-hand" evidence="5">
    <location>
        <begin position="251"/>
        <end position="281"/>
    </location>
</feature>
<gene>
    <name evidence="6" type="ORF">G4B88_031541</name>
</gene>
<sequence>MEHVFQYFDENGDGKISALELRNRLGVVLVGDELLPLEEAEEAVECLDLDGDGFLGLDDLVNFMDSSTHDDHGEKEKLQDLRRAFEIYDMERVGFITPKSLSMMLTRLGESKSIDECKVMIKHFDLNGDGMVMRKLYLEMEHVFQYFDENGDGKISALELRNRLGVVLVGDELLPLIEAEEAVECLDLDGDGFLGLDDLVNFMDSSTHDDHGEKEKLQDLRRAFEIYDMEGVGSITPKSLNMMLTRLGESKSIDECKVMINHFDLNGDGVLSFDEFRVMMQ</sequence>
<dbReference type="EMBL" id="JAATIQ010000141">
    <property type="protein sequence ID" value="KAF4377875.1"/>
    <property type="molecule type" value="Genomic_DNA"/>
</dbReference>
<keyword evidence="2" id="KW-0677">Repeat</keyword>
<dbReference type="Gene3D" id="1.10.238.10">
    <property type="entry name" value="EF-hand"/>
    <property type="match status" value="4"/>
</dbReference>
<dbReference type="PROSITE" id="PS50222">
    <property type="entry name" value="EF_HAND_2"/>
    <property type="match status" value="7"/>
</dbReference>
<evidence type="ECO:0000256" key="1">
    <source>
        <dbReference type="ARBA" id="ARBA00022723"/>
    </source>
</evidence>
<feature type="domain" description="EF-hand" evidence="5">
    <location>
        <begin position="135"/>
        <end position="170"/>
    </location>
</feature>
<dbReference type="Proteomes" id="UP000583929">
    <property type="component" value="Unassembled WGS sequence"/>
</dbReference>
<dbReference type="PANTHER" id="PTHR10891">
    <property type="entry name" value="EF-HAND CALCIUM-BINDING DOMAIN CONTAINING PROTEIN"/>
    <property type="match status" value="1"/>
</dbReference>
<dbReference type="InterPro" id="IPR011992">
    <property type="entry name" value="EF-hand-dom_pair"/>
</dbReference>
<dbReference type="SMART" id="SM00054">
    <property type="entry name" value="EFh"/>
    <property type="match status" value="8"/>
</dbReference>
<feature type="domain" description="EF-hand" evidence="5">
    <location>
        <begin position="35"/>
        <end position="70"/>
    </location>
</feature>
<evidence type="ECO:0000259" key="5">
    <source>
        <dbReference type="PROSITE" id="PS50222"/>
    </source>
</evidence>
<dbReference type="PROSITE" id="PS00018">
    <property type="entry name" value="EF_HAND_1"/>
    <property type="match status" value="5"/>
</dbReference>
<keyword evidence="1" id="KW-0479">Metal-binding</keyword>
<dbReference type="InterPro" id="IPR018247">
    <property type="entry name" value="EF_Hand_1_Ca_BS"/>
</dbReference>
<evidence type="ECO:0000313" key="7">
    <source>
        <dbReference type="Proteomes" id="UP000583929"/>
    </source>
</evidence>
<dbReference type="GO" id="GO:0043226">
    <property type="term" value="C:organelle"/>
    <property type="evidence" value="ECO:0007669"/>
    <property type="project" value="UniProtKB-ARBA"/>
</dbReference>
<keyword evidence="7" id="KW-1185">Reference proteome</keyword>
<feature type="domain" description="EF-hand" evidence="5">
    <location>
        <begin position="1"/>
        <end position="31"/>
    </location>
</feature>
<feature type="domain" description="EF-hand" evidence="5">
    <location>
        <begin position="76"/>
        <end position="111"/>
    </location>
</feature>
<dbReference type="Pfam" id="PF13499">
    <property type="entry name" value="EF-hand_7"/>
    <property type="match status" value="3"/>
</dbReference>
<evidence type="ECO:0000256" key="3">
    <source>
        <dbReference type="ARBA" id="ARBA00022837"/>
    </source>
</evidence>
<dbReference type="Pfam" id="PF13833">
    <property type="entry name" value="EF-hand_8"/>
    <property type="match status" value="1"/>
</dbReference>